<dbReference type="EMBL" id="MU150273">
    <property type="protein sequence ID" value="KAF9462341.1"/>
    <property type="molecule type" value="Genomic_DNA"/>
</dbReference>
<evidence type="ECO:0000313" key="9">
    <source>
        <dbReference type="Proteomes" id="UP000807353"/>
    </source>
</evidence>
<keyword evidence="9" id="KW-1185">Reference proteome</keyword>
<keyword evidence="5" id="KW-0694">RNA-binding</keyword>
<dbReference type="GO" id="GO:0005759">
    <property type="term" value="C:mitochondrial matrix"/>
    <property type="evidence" value="ECO:0007669"/>
    <property type="project" value="TreeGrafter"/>
</dbReference>
<comment type="subcellular location">
    <subcellularLocation>
        <location evidence="1">Mitochondrion</location>
    </subcellularLocation>
</comment>
<evidence type="ECO:0000256" key="4">
    <source>
        <dbReference type="ARBA" id="ARBA00022691"/>
    </source>
</evidence>
<dbReference type="SUPFAM" id="SSF53335">
    <property type="entry name" value="S-adenosyl-L-methionine-dependent methyltransferases"/>
    <property type="match status" value="1"/>
</dbReference>
<dbReference type="Gene3D" id="3.40.50.150">
    <property type="entry name" value="Vaccinia Virus protein VP39"/>
    <property type="match status" value="1"/>
</dbReference>
<evidence type="ECO:0000256" key="7">
    <source>
        <dbReference type="RuleBase" id="RU362106"/>
    </source>
</evidence>
<accession>A0A9P5Y635</accession>
<dbReference type="InterPro" id="IPR001737">
    <property type="entry name" value="KsgA/Erm"/>
</dbReference>
<evidence type="ECO:0000313" key="8">
    <source>
        <dbReference type="EMBL" id="KAF9462341.1"/>
    </source>
</evidence>
<keyword evidence="2 7" id="KW-0489">Methyltransferase</keyword>
<dbReference type="PANTHER" id="PTHR11727">
    <property type="entry name" value="DIMETHYLADENOSINE TRANSFERASE"/>
    <property type="match status" value="1"/>
</dbReference>
<organism evidence="8 9">
    <name type="scientific">Collybia nuda</name>
    <dbReference type="NCBI Taxonomy" id="64659"/>
    <lineage>
        <taxon>Eukaryota</taxon>
        <taxon>Fungi</taxon>
        <taxon>Dikarya</taxon>
        <taxon>Basidiomycota</taxon>
        <taxon>Agaricomycotina</taxon>
        <taxon>Agaricomycetes</taxon>
        <taxon>Agaricomycetidae</taxon>
        <taxon>Agaricales</taxon>
        <taxon>Tricholomatineae</taxon>
        <taxon>Clitocybaceae</taxon>
        <taxon>Collybia</taxon>
    </lineage>
</organism>
<evidence type="ECO:0000256" key="3">
    <source>
        <dbReference type="ARBA" id="ARBA00022679"/>
    </source>
</evidence>
<evidence type="ECO:0000256" key="5">
    <source>
        <dbReference type="ARBA" id="ARBA00022884"/>
    </source>
</evidence>
<dbReference type="GO" id="GO:0003723">
    <property type="term" value="F:RNA binding"/>
    <property type="evidence" value="ECO:0007669"/>
    <property type="project" value="UniProtKB-KW"/>
</dbReference>
<comment type="caution">
    <text evidence="8">The sequence shown here is derived from an EMBL/GenBank/DDBJ whole genome shotgun (WGS) entry which is preliminary data.</text>
</comment>
<keyword evidence="3 7" id="KW-0808">Transferase</keyword>
<keyword evidence="7" id="KW-0698">rRNA processing</keyword>
<dbReference type="Gene3D" id="1.10.8.100">
    <property type="entry name" value="Ribosomal RNA adenine dimethylase-like, domain 2"/>
    <property type="match status" value="1"/>
</dbReference>
<keyword evidence="4 7" id="KW-0949">S-adenosyl-L-methionine</keyword>
<dbReference type="Pfam" id="PF00398">
    <property type="entry name" value="RrnaAD"/>
    <property type="match status" value="1"/>
</dbReference>
<dbReference type="OrthoDB" id="16079at2759"/>
<dbReference type="EC" id="2.1.1.-" evidence="7"/>
<dbReference type="InterPro" id="IPR023165">
    <property type="entry name" value="rRNA_Ade_diMease-like_C"/>
</dbReference>
<protein>
    <recommendedName>
        <fullName evidence="7">rRNA adenine N(6)-methyltransferase</fullName>
        <ecNumber evidence="7">2.1.1.-</ecNumber>
    </recommendedName>
</protein>
<dbReference type="PANTHER" id="PTHR11727:SF17">
    <property type="entry name" value="DIMETHYLADENOSINE TRANSFERASE 1, MITOCHONDRIAL"/>
    <property type="match status" value="1"/>
</dbReference>
<dbReference type="InterPro" id="IPR029063">
    <property type="entry name" value="SAM-dependent_MTases_sf"/>
</dbReference>
<gene>
    <name evidence="8" type="ORF">BDZ94DRAFT_1261648</name>
</gene>
<dbReference type="Proteomes" id="UP000807353">
    <property type="component" value="Unassembled WGS sequence"/>
</dbReference>
<dbReference type="GO" id="GO:0000179">
    <property type="term" value="F:rRNA (adenine-N6,N6-)-dimethyltransferase activity"/>
    <property type="evidence" value="ECO:0007669"/>
    <property type="project" value="TreeGrafter"/>
</dbReference>
<evidence type="ECO:0000256" key="2">
    <source>
        <dbReference type="ARBA" id="ARBA00022603"/>
    </source>
</evidence>
<dbReference type="GO" id="GO:0006391">
    <property type="term" value="P:transcription initiation at mitochondrial promoter"/>
    <property type="evidence" value="ECO:0007669"/>
    <property type="project" value="TreeGrafter"/>
</dbReference>
<dbReference type="AlphaFoldDB" id="A0A9P5Y635"/>
<proteinExistence type="inferred from homology"/>
<comment type="similarity">
    <text evidence="7">Belongs to the class I-like SAM-binding methyltransferase superfamily. rRNA adenine N(6)-methyltransferase family.</text>
</comment>
<reference evidence="8" key="1">
    <citation type="submission" date="2020-11" db="EMBL/GenBank/DDBJ databases">
        <authorList>
            <consortium name="DOE Joint Genome Institute"/>
            <person name="Ahrendt S."/>
            <person name="Riley R."/>
            <person name="Andreopoulos W."/>
            <person name="Labutti K."/>
            <person name="Pangilinan J."/>
            <person name="Ruiz-Duenas F.J."/>
            <person name="Barrasa J.M."/>
            <person name="Sanchez-Garcia M."/>
            <person name="Camarero S."/>
            <person name="Miyauchi S."/>
            <person name="Serrano A."/>
            <person name="Linde D."/>
            <person name="Babiker R."/>
            <person name="Drula E."/>
            <person name="Ayuso-Fernandez I."/>
            <person name="Pacheco R."/>
            <person name="Padilla G."/>
            <person name="Ferreira P."/>
            <person name="Barriuso J."/>
            <person name="Kellner H."/>
            <person name="Castanera R."/>
            <person name="Alfaro M."/>
            <person name="Ramirez L."/>
            <person name="Pisabarro A.G."/>
            <person name="Kuo A."/>
            <person name="Tritt A."/>
            <person name="Lipzen A."/>
            <person name="He G."/>
            <person name="Yan M."/>
            <person name="Ng V."/>
            <person name="Cullen D."/>
            <person name="Martin F."/>
            <person name="Rosso M.-N."/>
            <person name="Henrissat B."/>
            <person name="Hibbett D."/>
            <person name="Martinez A.T."/>
            <person name="Grigoriev I.V."/>
        </authorList>
    </citation>
    <scope>NUCLEOTIDE SEQUENCE</scope>
    <source>
        <strain evidence="8">CBS 247.69</strain>
    </source>
</reference>
<comment type="function">
    <text evidence="6">Mitochondrial transcription factor that confers selective promoter recognition on the core subunit of the yeast mitochondrial RNA polymerase. Interacts with DNA in a non-specific manner.</text>
</comment>
<dbReference type="GO" id="GO:0034246">
    <property type="term" value="F:mitochondrial transcription factor activity"/>
    <property type="evidence" value="ECO:0007669"/>
    <property type="project" value="TreeGrafter"/>
</dbReference>
<sequence length="422" mass="47809">MLFRVASFSLRLAPRRGVPLSHCQCYSTGSPLPNDPLVADVLKEPVKRKESRIEWATKTVPAFEGMSEGRLPPMMEWRKYFPFMADVNHRISIRNPETAAVMAETFVPEGSNGKVIIEAFPGPGQLTRALLALPKERIRKLIVMETTPLYLKYLRPLQELDSRITVIPHSGYEWDAYDVIESMGLLKDVPKLAWDAGVHPGFQFISHIPSTVSGEQLISQFFRSIPEKHWVFKYGRTPLNFILGENVWRRISAAIGAKSARCKVSVIAEAVAECTEALPFSKFQPYQDHFHPTRSLFGSDPNLKYNARRTGNPFQAIKVIPREHQVIPKGDLDSWDFCLRRLFVRKATPLKTGLGALAPGAQSLLKVLTNPDLPESDRVDITKTMAHLTIQDWAAIVKAFKEWPFMPENLSIDDTFMMRDPR</sequence>
<evidence type="ECO:0000256" key="1">
    <source>
        <dbReference type="ARBA" id="ARBA00004173"/>
    </source>
</evidence>
<name>A0A9P5Y635_9AGAR</name>
<evidence type="ECO:0000256" key="6">
    <source>
        <dbReference type="ARBA" id="ARBA00024915"/>
    </source>
</evidence>